<dbReference type="GO" id="GO:0008270">
    <property type="term" value="F:zinc ion binding"/>
    <property type="evidence" value="ECO:0007669"/>
    <property type="project" value="UniProtKB-KW"/>
</dbReference>
<dbReference type="Gene3D" id="3.30.40.10">
    <property type="entry name" value="Zinc/RING finger domain, C3HC4 (zinc finger)"/>
    <property type="match status" value="1"/>
</dbReference>
<proteinExistence type="predicted"/>
<dbReference type="SUPFAM" id="SSF57850">
    <property type="entry name" value="RING/U-box"/>
    <property type="match status" value="1"/>
</dbReference>
<name>A0AAV6U0T7_9ARAC</name>
<dbReference type="EMBL" id="JAFNEN010000815">
    <property type="protein sequence ID" value="KAG8177129.1"/>
    <property type="molecule type" value="Genomic_DNA"/>
</dbReference>
<evidence type="ECO:0000256" key="5">
    <source>
        <dbReference type="SAM" id="MobiDB-lite"/>
    </source>
</evidence>
<feature type="region of interest" description="Disordered" evidence="5">
    <location>
        <begin position="68"/>
        <end position="101"/>
    </location>
</feature>
<dbReference type="InterPro" id="IPR051834">
    <property type="entry name" value="RING_finger_E3_ligase"/>
</dbReference>
<evidence type="ECO:0000313" key="7">
    <source>
        <dbReference type="EMBL" id="KAG8177129.1"/>
    </source>
</evidence>
<feature type="domain" description="RING-type" evidence="6">
    <location>
        <begin position="127"/>
        <end position="168"/>
    </location>
</feature>
<evidence type="ECO:0000313" key="8">
    <source>
        <dbReference type="Proteomes" id="UP000827092"/>
    </source>
</evidence>
<dbReference type="PANTHER" id="PTHR45931">
    <property type="entry name" value="SI:CH211-59O9.10"/>
    <property type="match status" value="1"/>
</dbReference>
<dbReference type="InterPro" id="IPR001841">
    <property type="entry name" value="Znf_RING"/>
</dbReference>
<sequence>MGQRTSLPAESKIEFTEVSTEGGSIQIGSPTINVENITINLPASLFGAAEDDVSTELAEIVQMIAESQTDMDAEGLADLNEYEPENPDEEDEDEGVPGMSEEEIELLPTHINLEAPSSGDNKEVKMCSICRQNYSTGDELRVLPCMHAFHVNCIDPWLRISATCPDCSTKVDVNEE</sequence>
<dbReference type="PROSITE" id="PS50089">
    <property type="entry name" value="ZF_RING_2"/>
    <property type="match status" value="1"/>
</dbReference>
<dbReference type="InterPro" id="IPR013083">
    <property type="entry name" value="Znf_RING/FYVE/PHD"/>
</dbReference>
<keyword evidence="2 4" id="KW-0863">Zinc-finger</keyword>
<dbReference type="AlphaFoldDB" id="A0AAV6U0T7"/>
<dbReference type="Proteomes" id="UP000827092">
    <property type="component" value="Unassembled WGS sequence"/>
</dbReference>
<dbReference type="SMART" id="SM00184">
    <property type="entry name" value="RING"/>
    <property type="match status" value="1"/>
</dbReference>
<keyword evidence="8" id="KW-1185">Reference proteome</keyword>
<organism evidence="7 8">
    <name type="scientific">Oedothorax gibbosus</name>
    <dbReference type="NCBI Taxonomy" id="931172"/>
    <lineage>
        <taxon>Eukaryota</taxon>
        <taxon>Metazoa</taxon>
        <taxon>Ecdysozoa</taxon>
        <taxon>Arthropoda</taxon>
        <taxon>Chelicerata</taxon>
        <taxon>Arachnida</taxon>
        <taxon>Araneae</taxon>
        <taxon>Araneomorphae</taxon>
        <taxon>Entelegynae</taxon>
        <taxon>Araneoidea</taxon>
        <taxon>Linyphiidae</taxon>
        <taxon>Erigoninae</taxon>
        <taxon>Oedothorax</taxon>
    </lineage>
</organism>
<gene>
    <name evidence="7" type="ORF">JTE90_012012</name>
</gene>
<dbReference type="GO" id="GO:0005634">
    <property type="term" value="C:nucleus"/>
    <property type="evidence" value="ECO:0007669"/>
    <property type="project" value="TreeGrafter"/>
</dbReference>
<dbReference type="Pfam" id="PF13639">
    <property type="entry name" value="zf-RING_2"/>
    <property type="match status" value="1"/>
</dbReference>
<keyword evidence="1" id="KW-0479">Metal-binding</keyword>
<feature type="compositionally biased region" description="Acidic residues" evidence="5">
    <location>
        <begin position="69"/>
        <end position="101"/>
    </location>
</feature>
<dbReference type="CDD" id="cd16454">
    <property type="entry name" value="RING-H2_PA-TM-RING"/>
    <property type="match status" value="1"/>
</dbReference>
<dbReference type="GO" id="GO:0006511">
    <property type="term" value="P:ubiquitin-dependent protein catabolic process"/>
    <property type="evidence" value="ECO:0007669"/>
    <property type="project" value="TreeGrafter"/>
</dbReference>
<evidence type="ECO:0000256" key="4">
    <source>
        <dbReference type="PROSITE-ProRule" id="PRU00175"/>
    </source>
</evidence>
<keyword evidence="3" id="KW-0862">Zinc</keyword>
<protein>
    <recommendedName>
        <fullName evidence="6">RING-type domain-containing protein</fullName>
    </recommendedName>
</protein>
<evidence type="ECO:0000256" key="3">
    <source>
        <dbReference type="ARBA" id="ARBA00022833"/>
    </source>
</evidence>
<evidence type="ECO:0000256" key="1">
    <source>
        <dbReference type="ARBA" id="ARBA00022723"/>
    </source>
</evidence>
<dbReference type="PANTHER" id="PTHR45931:SF3">
    <property type="entry name" value="RING ZINC FINGER-CONTAINING PROTEIN"/>
    <property type="match status" value="1"/>
</dbReference>
<accession>A0AAV6U0T7</accession>
<evidence type="ECO:0000256" key="2">
    <source>
        <dbReference type="ARBA" id="ARBA00022771"/>
    </source>
</evidence>
<reference evidence="7 8" key="1">
    <citation type="journal article" date="2022" name="Nat. Ecol. Evol.">
        <title>A masculinizing supergene underlies an exaggerated male reproductive morph in a spider.</title>
        <authorList>
            <person name="Hendrickx F."/>
            <person name="De Corte Z."/>
            <person name="Sonet G."/>
            <person name="Van Belleghem S.M."/>
            <person name="Kostlbacher S."/>
            <person name="Vangestel C."/>
        </authorList>
    </citation>
    <scope>NUCLEOTIDE SEQUENCE [LARGE SCALE GENOMIC DNA]</scope>
    <source>
        <strain evidence="7">W744_W776</strain>
    </source>
</reference>
<dbReference type="GO" id="GO:0061630">
    <property type="term" value="F:ubiquitin protein ligase activity"/>
    <property type="evidence" value="ECO:0007669"/>
    <property type="project" value="TreeGrafter"/>
</dbReference>
<comment type="caution">
    <text evidence="7">The sequence shown here is derived from an EMBL/GenBank/DDBJ whole genome shotgun (WGS) entry which is preliminary data.</text>
</comment>
<evidence type="ECO:0000259" key="6">
    <source>
        <dbReference type="PROSITE" id="PS50089"/>
    </source>
</evidence>